<evidence type="ECO:0000313" key="2">
    <source>
        <dbReference type="Proteomes" id="UP000008514"/>
    </source>
</evidence>
<organism evidence="1 2">
    <name type="scientific">Psychroflexus torquis (strain ATCC 700755 / CIP 106069 / ACAM 623)</name>
    <dbReference type="NCBI Taxonomy" id="313595"/>
    <lineage>
        <taxon>Bacteria</taxon>
        <taxon>Pseudomonadati</taxon>
        <taxon>Bacteroidota</taxon>
        <taxon>Flavobacteriia</taxon>
        <taxon>Flavobacteriales</taxon>
        <taxon>Flavobacteriaceae</taxon>
        <taxon>Psychroflexus</taxon>
    </lineage>
</organism>
<dbReference type="OrthoDB" id="6322581at2"/>
<accession>K4IKK9</accession>
<proteinExistence type="predicted"/>
<dbReference type="STRING" id="313595.P700755_002923"/>
<name>K4IKK9_PSYTT</name>
<keyword evidence="2" id="KW-1185">Reference proteome</keyword>
<dbReference type="HOGENOM" id="CLU_1947030_0_0_10"/>
<dbReference type="eggNOG" id="ENOG5032R0G">
    <property type="taxonomic scope" value="Bacteria"/>
</dbReference>
<evidence type="ECO:0008006" key="3">
    <source>
        <dbReference type="Google" id="ProtNLM"/>
    </source>
</evidence>
<reference evidence="1" key="2">
    <citation type="submission" date="2012-09" db="EMBL/GenBank/DDBJ databases">
        <title>The complete sequence of Psychroflexus torquis an extreme psychrophile from sea-ice that is stimulated by light.</title>
        <authorList>
            <person name="Feng S."/>
            <person name="Powell S.M."/>
            <person name="Bowman J.P."/>
        </authorList>
    </citation>
    <scope>NUCLEOTIDE SEQUENCE [LARGE SCALE GENOMIC DNA]</scope>
    <source>
        <strain evidence="1">ATCC 700755</strain>
    </source>
</reference>
<evidence type="ECO:0000313" key="1">
    <source>
        <dbReference type="EMBL" id="AFU69626.1"/>
    </source>
</evidence>
<reference evidence="1" key="1">
    <citation type="submission" date="2006-03" db="EMBL/GenBank/DDBJ databases">
        <authorList>
            <person name="Bowman J."/>
            <person name="Ferriera S."/>
            <person name="Johnson J."/>
            <person name="Kravitz S."/>
            <person name="Halpern A."/>
            <person name="Remington K."/>
            <person name="Beeson K."/>
            <person name="Tran B."/>
            <person name="Rogers Y.-H."/>
            <person name="Friedman R."/>
            <person name="Venter J.C."/>
        </authorList>
    </citation>
    <scope>NUCLEOTIDE SEQUENCE [LARGE SCALE GENOMIC DNA]</scope>
    <source>
        <strain evidence="1">ATCC 700755</strain>
    </source>
</reference>
<dbReference type="AlphaFoldDB" id="K4IKK9"/>
<gene>
    <name evidence="1" type="ordered locus">P700755_002923</name>
</gene>
<sequence length="129" mass="14840">MEHKPYAVIDNSAFPIVKVSFTGEKSTDLNFHHYLKALKECYSHQQPIAIIFEATKAVTPKFSHQNQQANWIKENWTLIQNQCQGTAYIIPSLIIKIALKSILLLQKQPVPYKVFSIEKDGKDWLKSLL</sequence>
<dbReference type="RefSeq" id="WP_015025183.1">
    <property type="nucleotide sequence ID" value="NC_018721.1"/>
</dbReference>
<dbReference type="Proteomes" id="UP000008514">
    <property type="component" value="Chromosome"/>
</dbReference>
<dbReference type="KEGG" id="ptq:P700755_002923"/>
<dbReference type="EMBL" id="CP003879">
    <property type="protein sequence ID" value="AFU69626.1"/>
    <property type="molecule type" value="Genomic_DNA"/>
</dbReference>
<protein>
    <recommendedName>
        <fullName evidence="3">STAS/SEC14 domain-containing protein</fullName>
    </recommendedName>
</protein>